<proteinExistence type="predicted"/>
<evidence type="ECO:0000313" key="4">
    <source>
        <dbReference type="Proteomes" id="UP000256305"/>
    </source>
</evidence>
<reference evidence="3 4" key="1">
    <citation type="submission" date="2018-08" db="EMBL/GenBank/DDBJ databases">
        <title>Genome sequence of Halobacillus trueperi KCTC 3686.</title>
        <authorList>
            <person name="Cho K.H."/>
            <person name="Kwak M.-J."/>
            <person name="Kim B.-Y."/>
            <person name="Chun J."/>
        </authorList>
    </citation>
    <scope>NUCLEOTIDE SEQUENCE [LARGE SCALE GENOMIC DNA]</scope>
    <source>
        <strain evidence="3 4">KCTC 3686</strain>
    </source>
</reference>
<dbReference type="NCBIfam" id="NF033611">
    <property type="entry name" value="SAVED"/>
    <property type="match status" value="1"/>
</dbReference>
<feature type="domain" description="SMODS-associated and fused to various effectors" evidence="2">
    <location>
        <begin position="194"/>
        <end position="377"/>
    </location>
</feature>
<keyword evidence="1" id="KW-0472">Membrane</keyword>
<name>A0A3E0J820_9BACI</name>
<evidence type="ECO:0000259" key="2">
    <source>
        <dbReference type="Pfam" id="PF18145"/>
    </source>
</evidence>
<dbReference type="AlphaFoldDB" id="A0A3E0J820"/>
<keyword evidence="1" id="KW-0812">Transmembrane</keyword>
<keyword evidence="4" id="KW-1185">Reference proteome</keyword>
<protein>
    <submittedName>
        <fullName evidence="3">SAVED domain-containing protein</fullName>
    </submittedName>
</protein>
<organism evidence="3 4">
    <name type="scientific">Halobacillus trueperi</name>
    <dbReference type="NCBI Taxonomy" id="156205"/>
    <lineage>
        <taxon>Bacteria</taxon>
        <taxon>Bacillati</taxon>
        <taxon>Bacillota</taxon>
        <taxon>Bacilli</taxon>
        <taxon>Bacillales</taxon>
        <taxon>Bacillaceae</taxon>
        <taxon>Halobacillus</taxon>
    </lineage>
</organism>
<evidence type="ECO:0000256" key="1">
    <source>
        <dbReference type="SAM" id="Phobius"/>
    </source>
</evidence>
<dbReference type="EMBL" id="QUAE01000008">
    <property type="protein sequence ID" value="REJ09040.1"/>
    <property type="molecule type" value="Genomic_DNA"/>
</dbReference>
<comment type="caution">
    <text evidence="3">The sequence shown here is derived from an EMBL/GenBank/DDBJ whole genome shotgun (WGS) entry which is preliminary data.</text>
</comment>
<accession>A0A3E0J820</accession>
<dbReference type="Proteomes" id="UP000256305">
    <property type="component" value="Unassembled WGS sequence"/>
</dbReference>
<feature type="transmembrane region" description="Helical" evidence="1">
    <location>
        <begin position="96"/>
        <end position="116"/>
    </location>
</feature>
<gene>
    <name evidence="3" type="ORF">DYE48_11720</name>
</gene>
<dbReference type="Pfam" id="PF18145">
    <property type="entry name" value="SAVED"/>
    <property type="match status" value="1"/>
</dbReference>
<dbReference type="InterPro" id="IPR040836">
    <property type="entry name" value="SAVED"/>
</dbReference>
<keyword evidence="1" id="KW-1133">Transmembrane helix</keyword>
<feature type="transmembrane region" description="Helical" evidence="1">
    <location>
        <begin position="61"/>
        <end position="84"/>
    </location>
</feature>
<evidence type="ECO:0000313" key="3">
    <source>
        <dbReference type="EMBL" id="REJ09040.1"/>
    </source>
</evidence>
<sequence length="404" mass="47056">MDLVNPLSVDNSQEWIRNIKPCCLFFEGGSLLIQFKRFFKYRALPYFQIFLINRARVKLPIIAITTGAALIGSPWLPFIISLLARTSAKVTWLDQSQAIIATLVGLCLIVWGVYLANKHMVRIEQNATEKTKAIIKQYSINSSEKNEISKNPKRISYVVLDQRKKDFESEIEWIKRSLLKQKGVIKDVNYILERWDEPTLHYEGIAHIPFVFLLGYQLSDKRDIIFSEWNENTRKWVSLPQSVDEYPPLLLHKSLEVDANQASDISICVSLTEEIYPEQLKGLKVYGKPMYHLKLRKCMRHAIVCKEQLADYTAEFRSLLDDIKSEHREVKTIHIFISAQTSLVHSFGGTLTRNDPEVRIYNFNRERTIKYPWGLKIQETSDSENINMQIFTQSEEEHIQTEKK</sequence>